<dbReference type="RefSeq" id="WP_338228066.1">
    <property type="nucleotide sequence ID" value="NZ_BTPE01000004.1"/>
</dbReference>
<keyword evidence="4 8" id="KW-0210">Decarboxylase</keyword>
<evidence type="ECO:0000256" key="3">
    <source>
        <dbReference type="ARBA" id="ARBA00022605"/>
    </source>
</evidence>
<dbReference type="InterPro" id="IPR013785">
    <property type="entry name" value="Aldolase_TIM"/>
</dbReference>
<keyword evidence="7 8" id="KW-0456">Lyase</keyword>
<evidence type="ECO:0000259" key="9">
    <source>
        <dbReference type="Pfam" id="PF00218"/>
    </source>
</evidence>
<dbReference type="CDD" id="cd00331">
    <property type="entry name" value="IGPS"/>
    <property type="match status" value="1"/>
</dbReference>
<evidence type="ECO:0000256" key="2">
    <source>
        <dbReference type="ARBA" id="ARBA00004696"/>
    </source>
</evidence>
<evidence type="ECO:0000313" key="11">
    <source>
        <dbReference type="Proteomes" id="UP001307705"/>
    </source>
</evidence>
<reference evidence="10 11" key="1">
    <citation type="submission" date="2023-08" db="EMBL/GenBank/DDBJ databases">
        <title>Draft genome sequence of Algoriphagus taiwanensis.</title>
        <authorList>
            <person name="Takatani N."/>
            <person name="Hosokawa M."/>
            <person name="Sawabe T."/>
        </authorList>
    </citation>
    <scope>NUCLEOTIDE SEQUENCE [LARGE SCALE GENOMIC DNA]</scope>
    <source>
        <strain evidence="10 11">JCM 19755</strain>
    </source>
</reference>
<comment type="caution">
    <text evidence="10">The sequence shown here is derived from an EMBL/GenBank/DDBJ whole genome shotgun (WGS) entry which is preliminary data.</text>
</comment>
<keyword evidence="11" id="KW-1185">Reference proteome</keyword>
<evidence type="ECO:0000256" key="8">
    <source>
        <dbReference type="HAMAP-Rule" id="MF_00134"/>
    </source>
</evidence>
<comment type="catalytic activity">
    <reaction evidence="1 8">
        <text>1-(2-carboxyphenylamino)-1-deoxy-D-ribulose 5-phosphate + H(+) = (1S,2R)-1-C-(indol-3-yl)glycerol 3-phosphate + CO2 + H2O</text>
        <dbReference type="Rhea" id="RHEA:23476"/>
        <dbReference type="ChEBI" id="CHEBI:15377"/>
        <dbReference type="ChEBI" id="CHEBI:15378"/>
        <dbReference type="ChEBI" id="CHEBI:16526"/>
        <dbReference type="ChEBI" id="CHEBI:58613"/>
        <dbReference type="ChEBI" id="CHEBI:58866"/>
        <dbReference type="EC" id="4.1.1.48"/>
    </reaction>
</comment>
<sequence length="273" mass="30234">MNILEKIIADKYKEVDEKKSLIPVKLLEKSIYFSGPVVSMKKYVSHPEKSGIIAEFKRKSPSKGWINASASVEQVSIGYMQAGASALSILTDKEYFGGTNEDLKIARKFNFCPILRKDFVVDEYQIIEAKSIGADCILLIAAALEPEKLKSLAYFAKSLGLEVLMEVHDGEELDRSLCDALDLVGVNNRNLKTFEVSIDTSLGLVDRIPSTFVKVSESGISEPKTLVELKKAGFDGFLIGENFMKSSRPEQAAYNFIKEFGKLKALESELSQA</sequence>
<dbReference type="Gene3D" id="3.20.20.70">
    <property type="entry name" value="Aldolase class I"/>
    <property type="match status" value="1"/>
</dbReference>
<dbReference type="SUPFAM" id="SSF51366">
    <property type="entry name" value="Ribulose-phoshate binding barrel"/>
    <property type="match status" value="1"/>
</dbReference>
<keyword evidence="3 8" id="KW-0028">Amino-acid biosynthesis</keyword>
<evidence type="ECO:0000256" key="7">
    <source>
        <dbReference type="ARBA" id="ARBA00023239"/>
    </source>
</evidence>
<keyword evidence="6 8" id="KW-0057">Aromatic amino acid biosynthesis</keyword>
<dbReference type="PANTHER" id="PTHR22854:SF2">
    <property type="entry name" value="INDOLE-3-GLYCEROL-PHOSPHATE SYNTHASE"/>
    <property type="match status" value="1"/>
</dbReference>
<name>A0ABQ6PZE1_9BACT</name>
<organism evidence="10 11">
    <name type="scientific">Algoriphagus taiwanensis</name>
    <dbReference type="NCBI Taxonomy" id="1445656"/>
    <lineage>
        <taxon>Bacteria</taxon>
        <taxon>Pseudomonadati</taxon>
        <taxon>Bacteroidota</taxon>
        <taxon>Cytophagia</taxon>
        <taxon>Cytophagales</taxon>
        <taxon>Cyclobacteriaceae</taxon>
        <taxon>Algoriphagus</taxon>
    </lineage>
</organism>
<gene>
    <name evidence="8 10" type="primary">trpC</name>
    <name evidence="10" type="ORF">Ataiwa_15710</name>
</gene>
<proteinExistence type="inferred from homology"/>
<dbReference type="PANTHER" id="PTHR22854">
    <property type="entry name" value="TRYPTOPHAN BIOSYNTHESIS PROTEIN"/>
    <property type="match status" value="1"/>
</dbReference>
<evidence type="ECO:0000256" key="6">
    <source>
        <dbReference type="ARBA" id="ARBA00023141"/>
    </source>
</evidence>
<evidence type="ECO:0000256" key="4">
    <source>
        <dbReference type="ARBA" id="ARBA00022793"/>
    </source>
</evidence>
<dbReference type="InterPro" id="IPR045186">
    <property type="entry name" value="Indole-3-glycerol_P_synth"/>
</dbReference>
<keyword evidence="5 8" id="KW-0822">Tryptophan biosynthesis</keyword>
<feature type="domain" description="Indole-3-glycerol phosphate synthase" evidence="9">
    <location>
        <begin position="4"/>
        <end position="252"/>
    </location>
</feature>
<evidence type="ECO:0000256" key="5">
    <source>
        <dbReference type="ARBA" id="ARBA00022822"/>
    </source>
</evidence>
<evidence type="ECO:0000313" key="10">
    <source>
        <dbReference type="EMBL" id="GMQ33299.1"/>
    </source>
</evidence>
<dbReference type="InterPro" id="IPR011060">
    <property type="entry name" value="RibuloseP-bd_barrel"/>
</dbReference>
<comment type="similarity">
    <text evidence="8">Belongs to the TrpC family.</text>
</comment>
<comment type="pathway">
    <text evidence="2 8">Amino-acid biosynthesis; L-tryptophan biosynthesis; L-tryptophan from chorismate: step 4/5.</text>
</comment>
<dbReference type="InterPro" id="IPR013798">
    <property type="entry name" value="Indole-3-glycerol_P_synth_dom"/>
</dbReference>
<dbReference type="EMBL" id="BTPE01000004">
    <property type="protein sequence ID" value="GMQ33299.1"/>
    <property type="molecule type" value="Genomic_DNA"/>
</dbReference>
<dbReference type="Pfam" id="PF00218">
    <property type="entry name" value="IGPS"/>
    <property type="match status" value="1"/>
</dbReference>
<dbReference type="InterPro" id="IPR001468">
    <property type="entry name" value="Indole-3-GlycerolPSynthase_CS"/>
</dbReference>
<dbReference type="NCBIfam" id="NF001377">
    <property type="entry name" value="PRK00278.2-4"/>
    <property type="match status" value="1"/>
</dbReference>
<accession>A0ABQ6PZE1</accession>
<protein>
    <recommendedName>
        <fullName evidence="8">Indole-3-glycerol phosphate synthase</fullName>
        <shortName evidence="8">IGPS</shortName>
        <ecNumber evidence="8">4.1.1.48</ecNumber>
    </recommendedName>
</protein>
<dbReference type="HAMAP" id="MF_00134_B">
    <property type="entry name" value="IGPS_B"/>
    <property type="match status" value="1"/>
</dbReference>
<dbReference type="Proteomes" id="UP001307705">
    <property type="component" value="Unassembled WGS sequence"/>
</dbReference>
<evidence type="ECO:0000256" key="1">
    <source>
        <dbReference type="ARBA" id="ARBA00001633"/>
    </source>
</evidence>
<dbReference type="PROSITE" id="PS00614">
    <property type="entry name" value="IGPS"/>
    <property type="match status" value="1"/>
</dbReference>
<dbReference type="EC" id="4.1.1.48" evidence="8"/>